<evidence type="ECO:0000256" key="10">
    <source>
        <dbReference type="RuleBase" id="RU364005"/>
    </source>
</evidence>
<keyword evidence="5 10" id="KW-0732">Signal</keyword>
<sequence>MNIKSLLLGSAAALVAVSGARAADAIVVAEPEPAEYVRICDVYGAGFYYIPGTETCLKVGGYLRYDIGVGAFGHQDVVDKEEFAEWDAGLRPDYGTHDTYSKLMRAQINLDARSETEYGTLRAYMAINFNHSTARFAINDDEGYTYTTNNWNIDHAIIQLGGLTIAYTYSLFETLTDSAGTVVNDDIVAYSPGNTHLIAYTFDAGNGFSATLGVEEGSTFVNPNTVLGVVGGGSLPADGALDSYVPHVVAGASFTQGWGKISGVVAYDSVWEEVSGKVRVDVNVNDALTLWVMGGYTSADWKKGEDSYYAPWGGDWAVWGGGQYRFNEKVALDVQLSYDDSETFGAVVGARYDIVPGFVIRPEVAYIDNDGDDDWGGYIRFQRSF</sequence>
<dbReference type="Proteomes" id="UP001549076">
    <property type="component" value="Unassembled WGS sequence"/>
</dbReference>
<comment type="similarity">
    <text evidence="1 10">Belongs to the alphaproteobacteria porin family.</text>
</comment>
<dbReference type="Pfam" id="PF02530">
    <property type="entry name" value="Porin_2"/>
    <property type="match status" value="1"/>
</dbReference>
<keyword evidence="2 10" id="KW-0813">Transport</keyword>
<organism evidence="11 12">
    <name type="scientific">Aquamicrobium terrae</name>
    <dbReference type="NCBI Taxonomy" id="1324945"/>
    <lineage>
        <taxon>Bacteria</taxon>
        <taxon>Pseudomonadati</taxon>
        <taxon>Pseudomonadota</taxon>
        <taxon>Alphaproteobacteria</taxon>
        <taxon>Hyphomicrobiales</taxon>
        <taxon>Phyllobacteriaceae</taxon>
        <taxon>Aquamicrobium</taxon>
    </lineage>
</organism>
<evidence type="ECO:0000256" key="5">
    <source>
        <dbReference type="ARBA" id="ARBA00022729"/>
    </source>
</evidence>
<gene>
    <name evidence="11" type="ORF">ABID37_003275</name>
</gene>
<keyword evidence="3 10" id="KW-1134">Transmembrane beta strand</keyword>
<comment type="domain">
    <text evidence="10">Consists of 16-stranded beta-barrel sheets, with large surface-exposed loops, that form a transmembrane pore at the center of each barrel. The pore is partially ocluded by a peptide loop that folds into the pore lumen.</text>
</comment>
<keyword evidence="6 10" id="KW-0406">Ion transport</keyword>
<keyword evidence="4 10" id="KW-0812">Transmembrane</keyword>
<keyword evidence="8 10" id="KW-0472">Membrane</keyword>
<evidence type="ECO:0000256" key="2">
    <source>
        <dbReference type="ARBA" id="ARBA00022448"/>
    </source>
</evidence>
<accession>A0ABV2N1W3</accession>
<evidence type="ECO:0000256" key="6">
    <source>
        <dbReference type="ARBA" id="ARBA00023065"/>
    </source>
</evidence>
<evidence type="ECO:0000313" key="11">
    <source>
        <dbReference type="EMBL" id="MET3793052.1"/>
    </source>
</evidence>
<dbReference type="SUPFAM" id="SSF56935">
    <property type="entry name" value="Porins"/>
    <property type="match status" value="1"/>
</dbReference>
<dbReference type="EMBL" id="JBEPML010000011">
    <property type="protein sequence ID" value="MET3793052.1"/>
    <property type="molecule type" value="Genomic_DNA"/>
</dbReference>
<feature type="signal peptide" evidence="10">
    <location>
        <begin position="1"/>
        <end position="22"/>
    </location>
</feature>
<comment type="subcellular location">
    <subcellularLocation>
        <location evidence="10">Cell outer membrane</location>
        <topology evidence="10">Multi-pass membrane protein</topology>
    </subcellularLocation>
</comment>
<protein>
    <recommendedName>
        <fullName evidence="10">Porin</fullName>
    </recommendedName>
</protein>
<dbReference type="InterPro" id="IPR003684">
    <property type="entry name" value="Porin_alphabac"/>
</dbReference>
<evidence type="ECO:0000256" key="9">
    <source>
        <dbReference type="ARBA" id="ARBA00023237"/>
    </source>
</evidence>
<proteinExistence type="inferred from homology"/>
<keyword evidence="12" id="KW-1185">Reference proteome</keyword>
<evidence type="ECO:0000256" key="4">
    <source>
        <dbReference type="ARBA" id="ARBA00022692"/>
    </source>
</evidence>
<keyword evidence="9 10" id="KW-0998">Cell outer membrane</keyword>
<feature type="chain" id="PRO_5044958919" description="Porin" evidence="10">
    <location>
        <begin position="23"/>
        <end position="385"/>
    </location>
</feature>
<name>A0ABV2N1W3_9HYPH</name>
<comment type="caution">
    <text evidence="11">The sequence shown here is derived from an EMBL/GenBank/DDBJ whole genome shotgun (WGS) entry which is preliminary data.</text>
</comment>
<evidence type="ECO:0000256" key="7">
    <source>
        <dbReference type="ARBA" id="ARBA00023114"/>
    </source>
</evidence>
<evidence type="ECO:0000313" key="12">
    <source>
        <dbReference type="Proteomes" id="UP001549076"/>
    </source>
</evidence>
<keyword evidence="7 10" id="KW-0626">Porin</keyword>
<evidence type="ECO:0000256" key="8">
    <source>
        <dbReference type="ARBA" id="ARBA00023136"/>
    </source>
</evidence>
<evidence type="ECO:0000256" key="1">
    <source>
        <dbReference type="ARBA" id="ARBA00009521"/>
    </source>
</evidence>
<evidence type="ECO:0000256" key="3">
    <source>
        <dbReference type="ARBA" id="ARBA00022452"/>
    </source>
</evidence>
<comment type="function">
    <text evidence="10">Forms passive diffusion pores that allow small molecular weight hydrophilic materials across the outer membrane.</text>
</comment>
<dbReference type="RefSeq" id="WP_354196621.1">
    <property type="nucleotide sequence ID" value="NZ_JBEPML010000011.1"/>
</dbReference>
<reference evidence="11 12" key="1">
    <citation type="submission" date="2024-06" db="EMBL/GenBank/DDBJ databases">
        <title>Genomic Encyclopedia of Type Strains, Phase IV (KMG-IV): sequencing the most valuable type-strain genomes for metagenomic binning, comparative biology and taxonomic classification.</title>
        <authorList>
            <person name="Goeker M."/>
        </authorList>
    </citation>
    <scope>NUCLEOTIDE SEQUENCE [LARGE SCALE GENOMIC DNA]</scope>
    <source>
        <strain evidence="11 12">DSM 27865</strain>
    </source>
</reference>